<dbReference type="Proteomes" id="UP000760668">
    <property type="component" value="Unassembled WGS sequence"/>
</dbReference>
<dbReference type="RefSeq" id="WP_294531762.1">
    <property type="nucleotide sequence ID" value="NZ_DYUC01000042.1"/>
</dbReference>
<dbReference type="EMBL" id="DYUC01000042">
    <property type="protein sequence ID" value="HJG86307.1"/>
    <property type="molecule type" value="Genomic_DNA"/>
</dbReference>
<accession>A0A921MLB3</accession>
<evidence type="ECO:0000313" key="3">
    <source>
        <dbReference type="Proteomes" id="UP000760668"/>
    </source>
</evidence>
<sequence>MSLEAMKKITEAEQDTQSRRAGAAAEAKKLVSDAEKAGRALVEQARTQAEAQAKEAMVQAEARAACRTEEILAEKRGDCDALRSAARERLPAAVELIVGRVVSI</sequence>
<evidence type="ECO:0000313" key="2">
    <source>
        <dbReference type="EMBL" id="HJG86307.1"/>
    </source>
</evidence>
<feature type="region of interest" description="Disordered" evidence="1">
    <location>
        <begin position="1"/>
        <end position="27"/>
    </location>
</feature>
<protein>
    <recommendedName>
        <fullName evidence="4">V/A-type H+-transporting ATPase subunit G/H</fullName>
    </recommendedName>
</protein>
<comment type="caution">
    <text evidence="2">The sequence shown here is derived from an EMBL/GenBank/DDBJ whole genome shotgun (WGS) entry which is preliminary data.</text>
</comment>
<name>A0A921MLB3_9FIRM</name>
<reference evidence="2" key="2">
    <citation type="submission" date="2021-09" db="EMBL/GenBank/DDBJ databases">
        <authorList>
            <person name="Gilroy R."/>
        </authorList>
    </citation>
    <scope>NUCLEOTIDE SEQUENCE</scope>
    <source>
        <strain evidence="2">CHK179-5677</strain>
    </source>
</reference>
<proteinExistence type="predicted"/>
<gene>
    <name evidence="2" type="ORF">K8V01_04680</name>
</gene>
<organism evidence="2 3">
    <name type="scientific">Pseudoflavonifractor capillosus</name>
    <dbReference type="NCBI Taxonomy" id="106588"/>
    <lineage>
        <taxon>Bacteria</taxon>
        <taxon>Bacillati</taxon>
        <taxon>Bacillota</taxon>
        <taxon>Clostridia</taxon>
        <taxon>Eubacteriales</taxon>
        <taxon>Oscillospiraceae</taxon>
        <taxon>Pseudoflavonifractor</taxon>
    </lineage>
</organism>
<feature type="compositionally biased region" description="Basic and acidic residues" evidence="1">
    <location>
        <begin position="1"/>
        <end position="11"/>
    </location>
</feature>
<evidence type="ECO:0008006" key="4">
    <source>
        <dbReference type="Google" id="ProtNLM"/>
    </source>
</evidence>
<dbReference type="Gene3D" id="1.20.5.2950">
    <property type="match status" value="1"/>
</dbReference>
<reference evidence="2" key="1">
    <citation type="journal article" date="2021" name="PeerJ">
        <title>Extensive microbial diversity within the chicken gut microbiome revealed by metagenomics and culture.</title>
        <authorList>
            <person name="Gilroy R."/>
            <person name="Ravi A."/>
            <person name="Getino M."/>
            <person name="Pursley I."/>
            <person name="Horton D.L."/>
            <person name="Alikhan N.F."/>
            <person name="Baker D."/>
            <person name="Gharbi K."/>
            <person name="Hall N."/>
            <person name="Watson M."/>
            <person name="Adriaenssens E.M."/>
            <person name="Foster-Nyarko E."/>
            <person name="Jarju S."/>
            <person name="Secka A."/>
            <person name="Antonio M."/>
            <person name="Oren A."/>
            <person name="Chaudhuri R.R."/>
            <person name="La Ragione R."/>
            <person name="Hildebrand F."/>
            <person name="Pallen M.J."/>
        </authorList>
    </citation>
    <scope>NUCLEOTIDE SEQUENCE</scope>
    <source>
        <strain evidence="2">CHK179-5677</strain>
    </source>
</reference>
<evidence type="ECO:0000256" key="1">
    <source>
        <dbReference type="SAM" id="MobiDB-lite"/>
    </source>
</evidence>
<dbReference type="AlphaFoldDB" id="A0A921MLB3"/>